<keyword evidence="2" id="KW-0378">Hydrolase</keyword>
<dbReference type="PANTHER" id="PTHR12737:SF9">
    <property type="entry name" value="DIMETHYLARGININASE"/>
    <property type="match status" value="1"/>
</dbReference>
<name>A0AAJ6QRY5_9ACAR</name>
<dbReference type="PANTHER" id="PTHR12737">
    <property type="entry name" value="DIMETHYLARGININE DIMETHYLAMINOHYDROLASE"/>
    <property type="match status" value="1"/>
</dbReference>
<dbReference type="SUPFAM" id="SSF55909">
    <property type="entry name" value="Pentein"/>
    <property type="match status" value="1"/>
</dbReference>
<dbReference type="GO" id="GO:0045429">
    <property type="term" value="P:positive regulation of nitric oxide biosynthetic process"/>
    <property type="evidence" value="ECO:0007669"/>
    <property type="project" value="TreeGrafter"/>
</dbReference>
<protein>
    <submittedName>
        <fullName evidence="4">N(G),N(G)-dimethylarginine dimethylaminohydrolase 1</fullName>
    </submittedName>
</protein>
<dbReference type="KEGG" id="goe:100906158"/>
<reference evidence="4" key="1">
    <citation type="submission" date="2025-08" db="UniProtKB">
        <authorList>
            <consortium name="RefSeq"/>
        </authorList>
    </citation>
    <scope>IDENTIFICATION</scope>
</reference>
<evidence type="ECO:0000256" key="2">
    <source>
        <dbReference type="ARBA" id="ARBA00022801"/>
    </source>
</evidence>
<dbReference type="Proteomes" id="UP000694867">
    <property type="component" value="Unplaced"/>
</dbReference>
<dbReference type="GO" id="GO:0016403">
    <property type="term" value="F:dimethylargininase activity"/>
    <property type="evidence" value="ECO:0007669"/>
    <property type="project" value="TreeGrafter"/>
</dbReference>
<dbReference type="GO" id="GO:0000052">
    <property type="term" value="P:citrulline metabolic process"/>
    <property type="evidence" value="ECO:0007669"/>
    <property type="project" value="TreeGrafter"/>
</dbReference>
<dbReference type="GeneID" id="100906158"/>
<dbReference type="FunFam" id="3.75.10.10:FF:000004">
    <property type="entry name" value="N(G),N(G)-dimethylarginine dimethylaminohydrolase 1"/>
    <property type="match status" value="1"/>
</dbReference>
<accession>A0AAJ6QRY5</accession>
<dbReference type="GO" id="GO:0016597">
    <property type="term" value="F:amino acid binding"/>
    <property type="evidence" value="ECO:0007669"/>
    <property type="project" value="TreeGrafter"/>
</dbReference>
<dbReference type="InterPro" id="IPR033199">
    <property type="entry name" value="DDAH-like"/>
</dbReference>
<organism evidence="3 4">
    <name type="scientific">Galendromus occidentalis</name>
    <name type="common">western predatory mite</name>
    <dbReference type="NCBI Taxonomy" id="34638"/>
    <lineage>
        <taxon>Eukaryota</taxon>
        <taxon>Metazoa</taxon>
        <taxon>Ecdysozoa</taxon>
        <taxon>Arthropoda</taxon>
        <taxon>Chelicerata</taxon>
        <taxon>Arachnida</taxon>
        <taxon>Acari</taxon>
        <taxon>Parasitiformes</taxon>
        <taxon>Mesostigmata</taxon>
        <taxon>Gamasina</taxon>
        <taxon>Phytoseioidea</taxon>
        <taxon>Phytoseiidae</taxon>
        <taxon>Typhlodrominae</taxon>
        <taxon>Galendromus</taxon>
    </lineage>
</organism>
<dbReference type="RefSeq" id="XP_003741843.1">
    <property type="nucleotide sequence ID" value="XM_003741795.2"/>
</dbReference>
<evidence type="ECO:0000313" key="4">
    <source>
        <dbReference type="RefSeq" id="XP_003741843.1"/>
    </source>
</evidence>
<sequence length="269" mass="29383">MGFGKTTHAIVCRVPESYCKLTSIVTGTTSTEKAKREHHAYCEVLRSLDIDVVELPSDELSPECPFVNDLAVVANGTALICKPSSPQRLKEVELIRKTIQREIGIPMVEISDPSAIIEGGDVLFTGEEFFVGLSPRTNEAGARALAAAFPEFPTTAVRLVCQGPLKSVLTMAGPGIICVSKSNEAQVMKKEIEREATFQYQTVTVQDDKASNCVFANKTLIHRSEFNASNQEFARKIDYPRIVLPLTHLSAVNVGLTSLAILIDKPKCF</sequence>
<gene>
    <name evidence="4" type="primary">LOC100906158</name>
</gene>
<evidence type="ECO:0000313" key="3">
    <source>
        <dbReference type="Proteomes" id="UP000694867"/>
    </source>
</evidence>
<dbReference type="Gene3D" id="3.75.10.10">
    <property type="entry name" value="L-arginine/glycine Amidinotransferase, Chain A"/>
    <property type="match status" value="1"/>
</dbReference>
<keyword evidence="3" id="KW-1185">Reference proteome</keyword>
<comment type="similarity">
    <text evidence="1">Belongs to the DDAH family.</text>
</comment>
<proteinExistence type="inferred from homology"/>
<dbReference type="GO" id="GO:0006525">
    <property type="term" value="P:arginine metabolic process"/>
    <property type="evidence" value="ECO:0007669"/>
    <property type="project" value="TreeGrafter"/>
</dbReference>
<dbReference type="Pfam" id="PF19420">
    <property type="entry name" value="DDAH_eukar"/>
    <property type="match status" value="1"/>
</dbReference>
<evidence type="ECO:0000256" key="1">
    <source>
        <dbReference type="ARBA" id="ARBA00008532"/>
    </source>
</evidence>
<dbReference type="AlphaFoldDB" id="A0AAJ6QRY5"/>